<proteinExistence type="predicted"/>
<keyword evidence="2" id="KW-1185">Reference proteome</keyword>
<sequence>MALLDLQAMDAPEHGGGGGSTISLTLCASQASVLLCL</sequence>
<evidence type="ECO:0000313" key="2">
    <source>
        <dbReference type="Proteomes" id="UP000829494"/>
    </source>
</evidence>
<accession>A0ABY3Z7L6</accession>
<dbReference type="EMBL" id="CP094298">
    <property type="protein sequence ID" value="UNZ06134.1"/>
    <property type="molecule type" value="Genomic_DNA"/>
</dbReference>
<reference evidence="1 2" key="1">
    <citation type="submission" date="2022-03" db="EMBL/GenBank/DDBJ databases">
        <title>Complete genome of Streptomyces rimosus ssp. rimosus R7 (=ATCC 10970).</title>
        <authorList>
            <person name="Beganovic S."/>
            <person name="Ruckert C."/>
            <person name="Busche T."/>
            <person name="Kalinowski J."/>
            <person name="Wittmann C."/>
        </authorList>
    </citation>
    <scope>NUCLEOTIDE SEQUENCE [LARGE SCALE GENOMIC DNA]</scope>
    <source>
        <strain evidence="1 2">R7</strain>
    </source>
</reference>
<dbReference type="Pfam" id="PF19402">
    <property type="entry name" value="RamS"/>
    <property type="match status" value="1"/>
</dbReference>
<protein>
    <recommendedName>
        <fullName evidence="3">AmfS protein</fullName>
    </recommendedName>
</protein>
<dbReference type="Proteomes" id="UP000829494">
    <property type="component" value="Chromosome"/>
</dbReference>
<gene>
    <name evidence="1" type="ORF">SRIMR7_28705</name>
</gene>
<name>A0ABY3Z7L6_STRRM</name>
<evidence type="ECO:0008006" key="3">
    <source>
        <dbReference type="Google" id="ProtNLM"/>
    </source>
</evidence>
<dbReference type="InterPro" id="IPR045825">
    <property type="entry name" value="RamS"/>
</dbReference>
<organism evidence="1 2">
    <name type="scientific">Streptomyces rimosus subsp. rimosus</name>
    <dbReference type="NCBI Taxonomy" id="132474"/>
    <lineage>
        <taxon>Bacteria</taxon>
        <taxon>Bacillati</taxon>
        <taxon>Actinomycetota</taxon>
        <taxon>Actinomycetes</taxon>
        <taxon>Kitasatosporales</taxon>
        <taxon>Streptomycetaceae</taxon>
        <taxon>Streptomyces</taxon>
    </lineage>
</organism>
<evidence type="ECO:0000313" key="1">
    <source>
        <dbReference type="EMBL" id="UNZ06134.1"/>
    </source>
</evidence>
<dbReference type="GeneID" id="66854728"/>
<dbReference type="RefSeq" id="WP_003982959.1">
    <property type="nucleotide sequence ID" value="NZ_CP043497.1"/>
</dbReference>
<dbReference type="NCBIfam" id="NF033212">
    <property type="entry name" value="SapB_AmfS_lanti"/>
    <property type="match status" value="1"/>
</dbReference>